<dbReference type="InterPro" id="IPR032710">
    <property type="entry name" value="NTF2-like_dom_sf"/>
</dbReference>
<dbReference type="EMBL" id="BLAE01000007">
    <property type="protein sequence ID" value="GES07735.1"/>
    <property type="molecule type" value="Genomic_DNA"/>
</dbReference>
<dbReference type="Proteomes" id="UP000331127">
    <property type="component" value="Unassembled WGS sequence"/>
</dbReference>
<protein>
    <recommendedName>
        <fullName evidence="3">SnoaL-like domain-containing protein</fullName>
    </recommendedName>
</protein>
<accession>A0A5M3WF73</accession>
<evidence type="ECO:0000313" key="2">
    <source>
        <dbReference type="Proteomes" id="UP000331127"/>
    </source>
</evidence>
<proteinExistence type="predicted"/>
<keyword evidence="2" id="KW-1185">Reference proteome</keyword>
<dbReference type="Gene3D" id="3.10.450.50">
    <property type="match status" value="1"/>
</dbReference>
<sequence length="177" mass="19320">MQEQQGPPLADMFDRGRQRAFAVLWSGTPCHAAPSVTAIIEATCFYFSSNYVDGIPFLISEGDVMPIALDALPGTISGFLTAHRVRDTAAELAHFTPDATVVDDGRAHTGIGAIETWMNHAASEYTYTTTLIAAERTGDRHYTVTQHLEGDFPGGTVDLHYRFTLRGALIEHLVIEP</sequence>
<name>A0A5M3WF73_9ACTN</name>
<evidence type="ECO:0000313" key="1">
    <source>
        <dbReference type="EMBL" id="GES07735.1"/>
    </source>
</evidence>
<gene>
    <name evidence="1" type="ORF">Amac_013300</name>
</gene>
<reference evidence="1 2" key="1">
    <citation type="submission" date="2019-10" db="EMBL/GenBank/DDBJ databases">
        <title>Whole genome shotgun sequence of Acrocarpospora macrocephala NBRC 16266.</title>
        <authorList>
            <person name="Ichikawa N."/>
            <person name="Kimura A."/>
            <person name="Kitahashi Y."/>
            <person name="Komaki H."/>
            <person name="Oguchi A."/>
        </authorList>
    </citation>
    <scope>NUCLEOTIDE SEQUENCE [LARGE SCALE GENOMIC DNA]</scope>
    <source>
        <strain evidence="1 2">NBRC 16266</strain>
    </source>
</reference>
<dbReference type="SUPFAM" id="SSF54427">
    <property type="entry name" value="NTF2-like"/>
    <property type="match status" value="1"/>
</dbReference>
<comment type="caution">
    <text evidence="1">The sequence shown here is derived from an EMBL/GenBank/DDBJ whole genome shotgun (WGS) entry which is preliminary data.</text>
</comment>
<organism evidence="1 2">
    <name type="scientific">Acrocarpospora macrocephala</name>
    <dbReference type="NCBI Taxonomy" id="150177"/>
    <lineage>
        <taxon>Bacteria</taxon>
        <taxon>Bacillati</taxon>
        <taxon>Actinomycetota</taxon>
        <taxon>Actinomycetes</taxon>
        <taxon>Streptosporangiales</taxon>
        <taxon>Streptosporangiaceae</taxon>
        <taxon>Acrocarpospora</taxon>
    </lineage>
</organism>
<evidence type="ECO:0008006" key="3">
    <source>
        <dbReference type="Google" id="ProtNLM"/>
    </source>
</evidence>
<dbReference type="AlphaFoldDB" id="A0A5M3WF73"/>